<keyword evidence="3 6" id="KW-0812">Transmembrane</keyword>
<feature type="transmembrane region" description="Helical" evidence="6">
    <location>
        <begin position="400"/>
        <end position="418"/>
    </location>
</feature>
<organism evidence="7 8">
    <name type="scientific">Paenibacillus motobuensis</name>
    <dbReference type="NCBI Taxonomy" id="295324"/>
    <lineage>
        <taxon>Bacteria</taxon>
        <taxon>Bacillati</taxon>
        <taxon>Bacillota</taxon>
        <taxon>Bacilli</taxon>
        <taxon>Bacillales</taxon>
        <taxon>Paenibacillaceae</taxon>
        <taxon>Paenibacillus</taxon>
    </lineage>
</organism>
<keyword evidence="5 6" id="KW-0472">Membrane</keyword>
<evidence type="ECO:0000313" key="7">
    <source>
        <dbReference type="EMBL" id="GAA0381103.1"/>
    </source>
</evidence>
<name>A0ABP3HUN4_9BACL</name>
<dbReference type="Proteomes" id="UP001500340">
    <property type="component" value="Unassembled WGS sequence"/>
</dbReference>
<gene>
    <name evidence="7" type="ORF">GCM10008933_10330</name>
</gene>
<feature type="transmembrane region" description="Helical" evidence="6">
    <location>
        <begin position="313"/>
        <end position="332"/>
    </location>
</feature>
<dbReference type="PANTHER" id="PTHR30250">
    <property type="entry name" value="PST FAMILY PREDICTED COLANIC ACID TRANSPORTER"/>
    <property type="match status" value="1"/>
</dbReference>
<feature type="transmembrane region" description="Helical" evidence="6">
    <location>
        <begin position="145"/>
        <end position="162"/>
    </location>
</feature>
<feature type="transmembrane region" description="Helical" evidence="6">
    <location>
        <begin position="41"/>
        <end position="60"/>
    </location>
</feature>
<feature type="transmembrane region" description="Helical" evidence="6">
    <location>
        <begin position="229"/>
        <end position="254"/>
    </location>
</feature>
<proteinExistence type="predicted"/>
<feature type="transmembrane region" description="Helical" evidence="6">
    <location>
        <begin position="80"/>
        <end position="97"/>
    </location>
</feature>
<keyword evidence="4 6" id="KW-1133">Transmembrane helix</keyword>
<evidence type="ECO:0000256" key="4">
    <source>
        <dbReference type="ARBA" id="ARBA00022989"/>
    </source>
</evidence>
<evidence type="ECO:0000313" key="8">
    <source>
        <dbReference type="Proteomes" id="UP001500340"/>
    </source>
</evidence>
<evidence type="ECO:0000256" key="1">
    <source>
        <dbReference type="ARBA" id="ARBA00004651"/>
    </source>
</evidence>
<evidence type="ECO:0000256" key="6">
    <source>
        <dbReference type="SAM" id="Phobius"/>
    </source>
</evidence>
<feature type="transmembrane region" description="Helical" evidence="6">
    <location>
        <begin position="364"/>
        <end position="388"/>
    </location>
</feature>
<dbReference type="InterPro" id="IPR050833">
    <property type="entry name" value="Poly_Biosynth_Transport"/>
</dbReference>
<dbReference type="PANTHER" id="PTHR30250:SF21">
    <property type="entry name" value="LIPID II FLIPPASE MURJ"/>
    <property type="match status" value="1"/>
</dbReference>
<feature type="transmembrane region" description="Helical" evidence="6">
    <location>
        <begin position="275"/>
        <end position="293"/>
    </location>
</feature>
<reference evidence="8" key="1">
    <citation type="journal article" date="2019" name="Int. J. Syst. Evol. Microbiol.">
        <title>The Global Catalogue of Microorganisms (GCM) 10K type strain sequencing project: providing services to taxonomists for standard genome sequencing and annotation.</title>
        <authorList>
            <consortium name="The Broad Institute Genomics Platform"/>
            <consortium name="The Broad Institute Genome Sequencing Center for Infectious Disease"/>
            <person name="Wu L."/>
            <person name="Ma J."/>
        </authorList>
    </citation>
    <scope>NUCLEOTIDE SEQUENCE [LARGE SCALE GENOMIC DNA]</scope>
    <source>
        <strain evidence="8">JCM 12774</strain>
    </source>
</reference>
<evidence type="ECO:0000256" key="2">
    <source>
        <dbReference type="ARBA" id="ARBA00022475"/>
    </source>
</evidence>
<protein>
    <submittedName>
        <fullName evidence="7">Oligosaccharide flippase family protein</fullName>
    </submittedName>
</protein>
<keyword evidence="8" id="KW-1185">Reference proteome</keyword>
<comment type="caution">
    <text evidence="7">The sequence shown here is derived from an EMBL/GenBank/DDBJ whole genome shotgun (WGS) entry which is preliminary data.</text>
</comment>
<accession>A0ABP3HUN4</accession>
<keyword evidence="2" id="KW-1003">Cell membrane</keyword>
<dbReference type="EMBL" id="BAAACX010000006">
    <property type="protein sequence ID" value="GAA0381103.1"/>
    <property type="molecule type" value="Genomic_DNA"/>
</dbReference>
<comment type="subcellular location">
    <subcellularLocation>
        <location evidence="1">Cell membrane</location>
        <topology evidence="1">Multi-pass membrane protein</topology>
    </subcellularLocation>
</comment>
<feature type="transmembrane region" description="Helical" evidence="6">
    <location>
        <begin position="118"/>
        <end position="139"/>
    </location>
</feature>
<evidence type="ECO:0000256" key="3">
    <source>
        <dbReference type="ARBA" id="ARBA00022692"/>
    </source>
</evidence>
<evidence type="ECO:0000256" key="5">
    <source>
        <dbReference type="ARBA" id="ARBA00023136"/>
    </source>
</evidence>
<feature type="transmembrane region" description="Helical" evidence="6">
    <location>
        <begin position="339"/>
        <end position="358"/>
    </location>
</feature>
<feature type="transmembrane region" description="Helical" evidence="6">
    <location>
        <begin position="430"/>
        <end position="449"/>
    </location>
</feature>
<feature type="transmembrane region" description="Helical" evidence="6">
    <location>
        <begin position="183"/>
        <end position="209"/>
    </location>
</feature>
<feature type="transmembrane region" description="Helical" evidence="6">
    <location>
        <begin position="6"/>
        <end position="29"/>
    </location>
</feature>
<sequence>MFQMAYSYYGFLFMLITGGVPTALALYTAEQKALGWVWFKRLSVVFILVGASICIFSMNYSQHISAWLGNPDLSFFIRPLSLALFVVPLLSLLRGYLQGLECYTAIAVSELIEQAVRVVLMLFIAWLLMPQGTVFAAGISQIGTALGGIAAFVSLLIFYLYTKRDAPGYAPPRSRSRITDGIWFIRSSLIIAMTRLLVPFSDMLDAIIIPSRLQTAGYDFSQATAMYGLLTGMAVLIAYMPTIVTSAISHTITMKLVMAWKERLIEQFDARSREALEIVWIWGIASCIFLWFYKDELSLVFFKTPEAAVLIQWLFIIPLVVGLREITTSILWSQGNNRISLIGTIIGISIAALSHYSFIPLEGLNIIGAVIGILLMELIITVINIIGLKRVVSGMNLGRLLLHTLIFLVVLVPTASLTRSIGSQIHWGNYSSLPGMFLYLLLVCTYLLIRYRQQHT</sequence>